<dbReference type="PANTHER" id="PTHR45707:SF76">
    <property type="entry name" value="PROTEIN KINASE DOMAIN-CONTAINING PROTEIN"/>
    <property type="match status" value="1"/>
</dbReference>
<name>A0A453LXA8_AEGTS</name>
<dbReference type="GO" id="GO:0004672">
    <property type="term" value="F:protein kinase activity"/>
    <property type="evidence" value="ECO:0007669"/>
    <property type="project" value="InterPro"/>
</dbReference>
<reference evidence="3" key="1">
    <citation type="journal article" date="2014" name="Science">
        <title>Ancient hybridizations among the ancestral genomes of bread wheat.</title>
        <authorList>
            <consortium name="International Wheat Genome Sequencing Consortium,"/>
            <person name="Marcussen T."/>
            <person name="Sandve S.R."/>
            <person name="Heier L."/>
            <person name="Spannagl M."/>
            <person name="Pfeifer M."/>
            <person name="Jakobsen K.S."/>
            <person name="Wulff B.B."/>
            <person name="Steuernagel B."/>
            <person name="Mayer K.F."/>
            <person name="Olsen O.A."/>
        </authorList>
    </citation>
    <scope>NUCLEOTIDE SEQUENCE [LARGE SCALE GENOMIC DNA]</scope>
    <source>
        <strain evidence="3">cv. AL8/78</strain>
    </source>
</reference>
<dbReference type="GO" id="GO:0005524">
    <property type="term" value="F:ATP binding"/>
    <property type="evidence" value="ECO:0007669"/>
    <property type="project" value="InterPro"/>
</dbReference>
<dbReference type="AlphaFoldDB" id="A0A453LXA8"/>
<reference evidence="3" key="2">
    <citation type="journal article" date="2017" name="Nat. Plants">
        <title>The Aegilops tauschii genome reveals multiple impacts of transposons.</title>
        <authorList>
            <person name="Zhao G."/>
            <person name="Zou C."/>
            <person name="Li K."/>
            <person name="Wang K."/>
            <person name="Li T."/>
            <person name="Gao L."/>
            <person name="Zhang X."/>
            <person name="Wang H."/>
            <person name="Yang Z."/>
            <person name="Liu X."/>
            <person name="Jiang W."/>
            <person name="Mao L."/>
            <person name="Kong X."/>
            <person name="Jiao Y."/>
            <person name="Jia J."/>
        </authorList>
    </citation>
    <scope>NUCLEOTIDE SEQUENCE [LARGE SCALE GENOMIC DNA]</scope>
    <source>
        <strain evidence="3">cv. AL8/78</strain>
    </source>
</reference>
<dbReference type="Gramene" id="AET5Gv20955800.20">
    <property type="protein sequence ID" value="AET5Gv20955800.20"/>
    <property type="gene ID" value="AET5Gv20955800"/>
</dbReference>
<feature type="domain" description="Protein kinase" evidence="1">
    <location>
        <begin position="1"/>
        <end position="91"/>
    </location>
</feature>
<dbReference type="EnsemblPlants" id="AET5Gv20955800.20">
    <property type="protein sequence ID" value="AET5Gv20955800.20"/>
    <property type="gene ID" value="AET5Gv20955800"/>
</dbReference>
<dbReference type="SUPFAM" id="SSF56112">
    <property type="entry name" value="Protein kinase-like (PK-like)"/>
    <property type="match status" value="1"/>
</dbReference>
<reference evidence="2" key="4">
    <citation type="submission" date="2019-03" db="UniProtKB">
        <authorList>
            <consortium name="EnsemblPlants"/>
        </authorList>
    </citation>
    <scope>IDENTIFICATION</scope>
</reference>
<proteinExistence type="predicted"/>
<dbReference type="Gene3D" id="1.10.510.10">
    <property type="entry name" value="Transferase(Phosphotransferase) domain 1"/>
    <property type="match status" value="1"/>
</dbReference>
<sequence>AVKRIYQMAGVDDGQFQNEFTNLARLKHRNIVRLVGYCNHIQEVPAMYEGKFVLAEKIHRALCLEYMSNGSLQKYISGMNVINMIGAQATE</sequence>
<evidence type="ECO:0000259" key="1">
    <source>
        <dbReference type="PROSITE" id="PS50011"/>
    </source>
</evidence>
<evidence type="ECO:0000313" key="2">
    <source>
        <dbReference type="EnsemblPlants" id="AET5Gv20955800.20"/>
    </source>
</evidence>
<accession>A0A453LXA8</accession>
<dbReference type="Proteomes" id="UP000015105">
    <property type="component" value="Chromosome 5D"/>
</dbReference>
<dbReference type="PANTHER" id="PTHR45707">
    <property type="entry name" value="C2 CALCIUM/LIPID-BINDING PLANT PHOSPHORIBOSYLTRANSFERASE FAMILY PROTEIN"/>
    <property type="match status" value="1"/>
</dbReference>
<reference evidence="2" key="5">
    <citation type="journal article" date="2021" name="G3 (Bethesda)">
        <title>Aegilops tauschii genome assembly Aet v5.0 features greater sequence contiguity and improved annotation.</title>
        <authorList>
            <person name="Wang L."/>
            <person name="Zhu T."/>
            <person name="Rodriguez J.C."/>
            <person name="Deal K.R."/>
            <person name="Dubcovsky J."/>
            <person name="McGuire P.E."/>
            <person name="Lux T."/>
            <person name="Spannagl M."/>
            <person name="Mayer K.F.X."/>
            <person name="Baldrich P."/>
            <person name="Meyers B.C."/>
            <person name="Huo N."/>
            <person name="Gu Y.Q."/>
            <person name="Zhou H."/>
            <person name="Devos K.M."/>
            <person name="Bennetzen J.L."/>
            <person name="Unver T."/>
            <person name="Budak H."/>
            <person name="Gulick P.J."/>
            <person name="Galiba G."/>
            <person name="Kalapos B."/>
            <person name="Nelson D.R."/>
            <person name="Li P."/>
            <person name="You F.M."/>
            <person name="Luo M.C."/>
            <person name="Dvorak J."/>
        </authorList>
    </citation>
    <scope>NUCLEOTIDE SEQUENCE [LARGE SCALE GENOMIC DNA]</scope>
    <source>
        <strain evidence="2">cv. AL8/78</strain>
    </source>
</reference>
<dbReference type="InterPro" id="IPR000719">
    <property type="entry name" value="Prot_kinase_dom"/>
</dbReference>
<keyword evidence="3" id="KW-1185">Reference proteome</keyword>
<protein>
    <recommendedName>
        <fullName evidence="1">Protein kinase domain-containing protein</fullName>
    </recommendedName>
</protein>
<reference evidence="2" key="3">
    <citation type="journal article" date="2017" name="Nature">
        <title>Genome sequence of the progenitor of the wheat D genome Aegilops tauschii.</title>
        <authorList>
            <person name="Luo M.C."/>
            <person name="Gu Y.Q."/>
            <person name="Puiu D."/>
            <person name="Wang H."/>
            <person name="Twardziok S.O."/>
            <person name="Deal K.R."/>
            <person name="Huo N."/>
            <person name="Zhu T."/>
            <person name="Wang L."/>
            <person name="Wang Y."/>
            <person name="McGuire P.E."/>
            <person name="Liu S."/>
            <person name="Long H."/>
            <person name="Ramasamy R.K."/>
            <person name="Rodriguez J.C."/>
            <person name="Van S.L."/>
            <person name="Yuan L."/>
            <person name="Wang Z."/>
            <person name="Xia Z."/>
            <person name="Xiao L."/>
            <person name="Anderson O.D."/>
            <person name="Ouyang S."/>
            <person name="Liang Y."/>
            <person name="Zimin A.V."/>
            <person name="Pertea G."/>
            <person name="Qi P."/>
            <person name="Bennetzen J.L."/>
            <person name="Dai X."/>
            <person name="Dawson M.W."/>
            <person name="Muller H.G."/>
            <person name="Kugler K."/>
            <person name="Rivarola-Duarte L."/>
            <person name="Spannagl M."/>
            <person name="Mayer K.F.X."/>
            <person name="Lu F.H."/>
            <person name="Bevan M.W."/>
            <person name="Leroy P."/>
            <person name="Li P."/>
            <person name="You F.M."/>
            <person name="Sun Q."/>
            <person name="Liu Z."/>
            <person name="Lyons E."/>
            <person name="Wicker T."/>
            <person name="Salzberg S.L."/>
            <person name="Devos K.M."/>
            <person name="Dvorak J."/>
        </authorList>
    </citation>
    <scope>NUCLEOTIDE SEQUENCE [LARGE SCALE GENOMIC DNA]</scope>
    <source>
        <strain evidence="2">cv. AL8/78</strain>
    </source>
</reference>
<organism evidence="2 3">
    <name type="scientific">Aegilops tauschii subsp. strangulata</name>
    <name type="common">Goatgrass</name>
    <dbReference type="NCBI Taxonomy" id="200361"/>
    <lineage>
        <taxon>Eukaryota</taxon>
        <taxon>Viridiplantae</taxon>
        <taxon>Streptophyta</taxon>
        <taxon>Embryophyta</taxon>
        <taxon>Tracheophyta</taxon>
        <taxon>Spermatophyta</taxon>
        <taxon>Magnoliopsida</taxon>
        <taxon>Liliopsida</taxon>
        <taxon>Poales</taxon>
        <taxon>Poaceae</taxon>
        <taxon>BOP clade</taxon>
        <taxon>Pooideae</taxon>
        <taxon>Triticodae</taxon>
        <taxon>Triticeae</taxon>
        <taxon>Triticinae</taxon>
        <taxon>Aegilops</taxon>
    </lineage>
</organism>
<evidence type="ECO:0000313" key="3">
    <source>
        <dbReference type="Proteomes" id="UP000015105"/>
    </source>
</evidence>
<dbReference type="PROSITE" id="PS50011">
    <property type="entry name" value="PROTEIN_KINASE_DOM"/>
    <property type="match status" value="1"/>
</dbReference>
<dbReference type="InterPro" id="IPR011009">
    <property type="entry name" value="Kinase-like_dom_sf"/>
</dbReference>